<gene>
    <name evidence="2" type="ORF">TREES_T100021962</name>
</gene>
<reference evidence="3" key="2">
    <citation type="journal article" date="2013" name="Nat. Commun.">
        <title>Genome of the Chinese tree shrew.</title>
        <authorList>
            <person name="Fan Y."/>
            <person name="Huang Z.Y."/>
            <person name="Cao C.C."/>
            <person name="Chen C.S."/>
            <person name="Chen Y.X."/>
            <person name="Fan D.D."/>
            <person name="He J."/>
            <person name="Hou H.L."/>
            <person name="Hu L."/>
            <person name="Hu X.T."/>
            <person name="Jiang X.T."/>
            <person name="Lai R."/>
            <person name="Lang Y.S."/>
            <person name="Liang B."/>
            <person name="Liao S.G."/>
            <person name="Mu D."/>
            <person name="Ma Y.Y."/>
            <person name="Niu Y.Y."/>
            <person name="Sun X.Q."/>
            <person name="Xia J.Q."/>
            <person name="Xiao J."/>
            <person name="Xiong Z.Q."/>
            <person name="Xu L."/>
            <person name="Yang L."/>
            <person name="Zhang Y."/>
            <person name="Zhao W."/>
            <person name="Zhao X.D."/>
            <person name="Zheng Y.T."/>
            <person name="Zhou J.M."/>
            <person name="Zhu Y.B."/>
            <person name="Zhang G.J."/>
            <person name="Wang J."/>
            <person name="Yao Y.G."/>
        </authorList>
    </citation>
    <scope>NUCLEOTIDE SEQUENCE [LARGE SCALE GENOMIC DNA]</scope>
</reference>
<dbReference type="InParanoid" id="L9J9S3"/>
<dbReference type="EMBL" id="KB321128">
    <property type="protein sequence ID" value="ELW47355.1"/>
    <property type="molecule type" value="Genomic_DNA"/>
</dbReference>
<protein>
    <submittedName>
        <fullName evidence="2">Uncharacterized protein</fullName>
    </submittedName>
</protein>
<feature type="compositionally biased region" description="Gly residues" evidence="1">
    <location>
        <begin position="130"/>
        <end position="140"/>
    </location>
</feature>
<proteinExistence type="predicted"/>
<evidence type="ECO:0000313" key="2">
    <source>
        <dbReference type="EMBL" id="ELW47355.1"/>
    </source>
</evidence>
<reference evidence="3" key="1">
    <citation type="submission" date="2012-07" db="EMBL/GenBank/DDBJ databases">
        <title>Genome of the Chinese tree shrew, a rising model animal genetically related to primates.</title>
        <authorList>
            <person name="Zhang G."/>
            <person name="Fan Y."/>
            <person name="Yao Y."/>
            <person name="Huang Z."/>
        </authorList>
    </citation>
    <scope>NUCLEOTIDE SEQUENCE [LARGE SCALE GENOMIC DNA]</scope>
</reference>
<dbReference type="Proteomes" id="UP000011518">
    <property type="component" value="Unassembled WGS sequence"/>
</dbReference>
<sequence length="179" mass="19775">MAAARAPRGLTLAAIRALVPAAPVEEMGPVVTQAVGAHPPNSRKRLEGDMGLGTGEPFYAQLSSSPQIRGSSQSPLRAHTRSSQLRVQLWLLHQWKRWGLWWLRQQPPPPELQQPPELEPPELGPQQEETGGGHGAGHWGGHLRGHFGGHLEVHLGVHLGGDWHCCWFCWQNILEYQST</sequence>
<keyword evidence="3" id="KW-1185">Reference proteome</keyword>
<feature type="region of interest" description="Disordered" evidence="1">
    <location>
        <begin position="109"/>
        <end position="140"/>
    </location>
</feature>
<evidence type="ECO:0000313" key="3">
    <source>
        <dbReference type="Proteomes" id="UP000011518"/>
    </source>
</evidence>
<organism evidence="2 3">
    <name type="scientific">Tupaia chinensis</name>
    <name type="common">Chinese tree shrew</name>
    <name type="synonym">Tupaia belangeri chinensis</name>
    <dbReference type="NCBI Taxonomy" id="246437"/>
    <lineage>
        <taxon>Eukaryota</taxon>
        <taxon>Metazoa</taxon>
        <taxon>Chordata</taxon>
        <taxon>Craniata</taxon>
        <taxon>Vertebrata</taxon>
        <taxon>Euteleostomi</taxon>
        <taxon>Mammalia</taxon>
        <taxon>Eutheria</taxon>
        <taxon>Euarchontoglires</taxon>
        <taxon>Scandentia</taxon>
        <taxon>Tupaiidae</taxon>
        <taxon>Tupaia</taxon>
    </lineage>
</organism>
<evidence type="ECO:0000256" key="1">
    <source>
        <dbReference type="SAM" id="MobiDB-lite"/>
    </source>
</evidence>
<name>L9J9S3_TUPCH</name>
<dbReference type="AlphaFoldDB" id="L9J9S3"/>
<accession>L9J9S3</accession>